<organism evidence="3 4">
    <name type="scientific">Candidatus Methanodesulfokora washburnensis</name>
    <dbReference type="NCBI Taxonomy" id="2478471"/>
    <lineage>
        <taxon>Archaea</taxon>
        <taxon>Thermoproteota</taxon>
        <taxon>Candidatus Korarchaeia</taxon>
        <taxon>Candidatus Korarchaeia incertae sedis</taxon>
        <taxon>Candidatus Methanodesulfokora</taxon>
    </lineage>
</organism>
<sequence>MNVMEFNEDSTEVERRAGMVFSLGSTSMALILAIFMLFLMLFLSMTFKKPFIQPILFFLSLIFATASSTGSSKFMNFRRSLWASLISISPQMIPYIIMLPFGMERIFTKLVYSSLYLAGLITFIMDKKTRKAAFMASLLIPSINERTAVIALLASTISLFLTYKVIERVSSIGGENPAKALSYLLLSSDPRPLEDALERLSPEGEITSSVVLLDDIAIVTANFHPGPLIAGSSGAPARIMMELEKNGYKPIFLRAASTHASNLPSKKEVDKMVEEIKKGIEEAEKCRCGNAVRVNSRFEVTAQRFGDIVVATVSGRSFESFEDLPSTVEKRLNDILRAKGCKIRAIVIDRHDSLRPGGRRKIYPFSKEEDELIDLLLDAVDKAEAGMDKIPVGYSRADIRMRSIGKGGVRVAVVGNAAYVCFDSNNMLPELRDMIAERVEKEGLIPVIATTDTHDTLGIRDTINPAGIGCDEKCLAETADAVKEAVLKAKGSAKEVEVRVSMRRIRTKVVGDDLMRDILRKAEEADYSIPLVLLGILPAQMAFLFI</sequence>
<evidence type="ECO:0000313" key="3">
    <source>
        <dbReference type="EMBL" id="RSN77138.1"/>
    </source>
</evidence>
<gene>
    <name evidence="3" type="ORF">D6D85_03025</name>
</gene>
<evidence type="ECO:0000259" key="2">
    <source>
        <dbReference type="Pfam" id="PF09843"/>
    </source>
</evidence>
<feature type="domain" description="DUF2070" evidence="2">
    <location>
        <begin position="14"/>
        <end position="542"/>
    </location>
</feature>
<keyword evidence="1" id="KW-0472">Membrane</keyword>
<reference evidence="3 4" key="1">
    <citation type="submission" date="2018-10" db="EMBL/GenBank/DDBJ databases">
        <title>Co-occurring genomic capacity for anaerobic methane metabolism and dissimilatory sulfite reduction discovered in the Korarchaeota.</title>
        <authorList>
            <person name="Mckay L.J."/>
            <person name="Dlakic M."/>
            <person name="Fields M.W."/>
            <person name="Delmont T.O."/>
            <person name="Eren A.M."/>
            <person name="Jay Z.J."/>
            <person name="Klingelsmith K.B."/>
            <person name="Rusch D.B."/>
            <person name="Inskeep W.P."/>
        </authorList>
    </citation>
    <scope>NUCLEOTIDE SEQUENCE [LARGE SCALE GENOMIC DNA]</scope>
    <source>
        <strain evidence="3 4">MDKW</strain>
    </source>
</reference>
<feature type="transmembrane region" description="Helical" evidence="1">
    <location>
        <begin position="51"/>
        <end position="69"/>
    </location>
</feature>
<comment type="caution">
    <text evidence="3">The sequence shown here is derived from an EMBL/GenBank/DDBJ whole genome shotgun (WGS) entry which is preliminary data.</text>
</comment>
<dbReference type="InterPro" id="IPR019204">
    <property type="entry name" value="DUF2070_membrane"/>
</dbReference>
<protein>
    <submittedName>
        <fullName evidence="3">DUF2070 family protein</fullName>
    </submittedName>
</protein>
<name>A0A429GTF5_9CREN</name>
<dbReference type="Proteomes" id="UP000277582">
    <property type="component" value="Unassembled WGS sequence"/>
</dbReference>
<dbReference type="RefSeq" id="WP_125670579.1">
    <property type="nucleotide sequence ID" value="NZ_RCOS01000044.1"/>
</dbReference>
<feature type="transmembrane region" description="Helical" evidence="1">
    <location>
        <begin position="20"/>
        <end position="45"/>
    </location>
</feature>
<proteinExistence type="predicted"/>
<keyword evidence="1" id="KW-1133">Transmembrane helix</keyword>
<evidence type="ECO:0000256" key="1">
    <source>
        <dbReference type="SAM" id="Phobius"/>
    </source>
</evidence>
<dbReference type="Pfam" id="PF09843">
    <property type="entry name" value="DUF2070"/>
    <property type="match status" value="1"/>
</dbReference>
<evidence type="ECO:0000313" key="4">
    <source>
        <dbReference type="Proteomes" id="UP000277582"/>
    </source>
</evidence>
<dbReference type="AlphaFoldDB" id="A0A429GTF5"/>
<accession>A0A429GTF5</accession>
<dbReference type="EMBL" id="RCOS01000044">
    <property type="protein sequence ID" value="RSN77138.1"/>
    <property type="molecule type" value="Genomic_DNA"/>
</dbReference>
<keyword evidence="4" id="KW-1185">Reference proteome</keyword>
<keyword evidence="1" id="KW-0812">Transmembrane</keyword>
<feature type="transmembrane region" description="Helical" evidence="1">
    <location>
        <begin position="81"/>
        <end position="100"/>
    </location>
</feature>